<dbReference type="Pfam" id="PF00795">
    <property type="entry name" value="CN_hydrolase"/>
    <property type="match status" value="1"/>
</dbReference>
<feature type="domain" description="CN hydrolase" evidence="1">
    <location>
        <begin position="3"/>
        <end position="237"/>
    </location>
</feature>
<evidence type="ECO:0000313" key="3">
    <source>
        <dbReference type="Proteomes" id="UP000034603"/>
    </source>
</evidence>
<dbReference type="PROSITE" id="PS50263">
    <property type="entry name" value="CN_HYDROLASE"/>
    <property type="match status" value="1"/>
</dbReference>
<sequence length="259" mass="29474">MKLKVAVLQYEVPEESDASFKKLDELVSQATWANAKLVVAPETAVGDVGELKEKDVNYLPRLVEIAKKNKIFLSTSFYTKDKGKFFNQGHIISPEGKSVVSHRKIYPAKPEVENIGIVSGETLEIKNTEIGKLGMLICKDGFNKYSHFLYDKFNTLGAEIICIPTWSIGWKEINTQEYVKALFVYGAFTSRAYVLMSGNLNKSFNSYGRSLIVSPIRGVLKEASTDRKEILYEELDLDEVKKAREFDTWWQPKKRVEIK</sequence>
<dbReference type="SUPFAM" id="SSF56317">
    <property type="entry name" value="Carbon-nitrogen hydrolase"/>
    <property type="match status" value="1"/>
</dbReference>
<dbReference type="PANTHER" id="PTHR23088:SF27">
    <property type="entry name" value="DEAMINATED GLUTATHIONE AMIDASE"/>
    <property type="match status" value="1"/>
</dbReference>
<dbReference type="PANTHER" id="PTHR23088">
    <property type="entry name" value="NITRILASE-RELATED"/>
    <property type="match status" value="1"/>
</dbReference>
<dbReference type="AlphaFoldDB" id="A0A0G0HRJ8"/>
<proteinExistence type="predicted"/>
<protein>
    <submittedName>
        <fullName evidence="2">mRNA, clone: RTFL01-01-D19</fullName>
    </submittedName>
</protein>
<dbReference type="InterPro" id="IPR003010">
    <property type="entry name" value="C-N_Hydrolase"/>
</dbReference>
<accession>A0A0G0HRJ8</accession>
<reference evidence="2 3" key="1">
    <citation type="journal article" date="2015" name="Nature">
        <title>rRNA introns, odd ribosomes, and small enigmatic genomes across a large radiation of phyla.</title>
        <authorList>
            <person name="Brown C.T."/>
            <person name="Hug L.A."/>
            <person name="Thomas B.C."/>
            <person name="Sharon I."/>
            <person name="Castelle C.J."/>
            <person name="Singh A."/>
            <person name="Wilkins M.J."/>
            <person name="Williams K.H."/>
            <person name="Banfield J.F."/>
        </authorList>
    </citation>
    <scope>NUCLEOTIDE SEQUENCE [LARGE SCALE GENOMIC DNA]</scope>
</reference>
<gene>
    <name evidence="2" type="ORF">US62_C0009G0014</name>
</gene>
<evidence type="ECO:0000259" key="1">
    <source>
        <dbReference type="PROSITE" id="PS50263"/>
    </source>
</evidence>
<dbReference type="Gene3D" id="3.60.110.10">
    <property type="entry name" value="Carbon-nitrogen hydrolase"/>
    <property type="match status" value="1"/>
</dbReference>
<dbReference type="InterPro" id="IPR036526">
    <property type="entry name" value="C-N_Hydrolase_sf"/>
</dbReference>
<organism evidence="2 3">
    <name type="scientific">Candidatus Woesebacteria bacterium GW2011_GWA1_37_8</name>
    <dbReference type="NCBI Taxonomy" id="1618546"/>
    <lineage>
        <taxon>Bacteria</taxon>
        <taxon>Candidatus Woeseibacteriota</taxon>
    </lineage>
</organism>
<dbReference type="EMBL" id="LBTR01000009">
    <property type="protein sequence ID" value="KKQ45783.1"/>
    <property type="molecule type" value="Genomic_DNA"/>
</dbReference>
<dbReference type="CDD" id="cd07197">
    <property type="entry name" value="nitrilase"/>
    <property type="match status" value="1"/>
</dbReference>
<evidence type="ECO:0000313" key="2">
    <source>
        <dbReference type="EMBL" id="KKQ45783.1"/>
    </source>
</evidence>
<comment type="caution">
    <text evidence="2">The sequence shown here is derived from an EMBL/GenBank/DDBJ whole genome shotgun (WGS) entry which is preliminary data.</text>
</comment>
<name>A0A0G0HRJ8_9BACT</name>
<dbReference type="Proteomes" id="UP000034603">
    <property type="component" value="Unassembled WGS sequence"/>
</dbReference>